<keyword evidence="1" id="KW-0472">Membrane</keyword>
<name>A0A4Q5K4G4_9GAMM</name>
<accession>A0A4Q5K4G4</accession>
<protein>
    <submittedName>
        <fullName evidence="2">Uncharacterized protein</fullName>
    </submittedName>
</protein>
<comment type="caution">
    <text evidence="2">The sequence shown here is derived from an EMBL/GenBank/DDBJ whole genome shotgun (WGS) entry which is preliminary data.</text>
</comment>
<organism evidence="2 3">
    <name type="scientific">Aliivibrio finisterrensis</name>
    <dbReference type="NCBI Taxonomy" id="511998"/>
    <lineage>
        <taxon>Bacteria</taxon>
        <taxon>Pseudomonadati</taxon>
        <taxon>Pseudomonadota</taxon>
        <taxon>Gammaproteobacteria</taxon>
        <taxon>Vibrionales</taxon>
        <taxon>Vibrionaceae</taxon>
        <taxon>Aliivibrio</taxon>
    </lineage>
</organism>
<gene>
    <name evidence="2" type="ORF">ERW49_18930</name>
</gene>
<evidence type="ECO:0000256" key="1">
    <source>
        <dbReference type="SAM" id="Phobius"/>
    </source>
</evidence>
<reference evidence="2 3" key="1">
    <citation type="submission" date="2019-02" db="EMBL/GenBank/DDBJ databases">
        <title>Genome sequences of Aliivibrio finisterrensis strains from farmed Atlantic salmon.</title>
        <authorList>
            <person name="Bowman J.P."/>
        </authorList>
    </citation>
    <scope>NUCLEOTIDE SEQUENCE [LARGE SCALE GENOMIC DNA]</scope>
    <source>
        <strain evidence="2 3">A32</strain>
    </source>
</reference>
<proteinExistence type="predicted"/>
<keyword evidence="1" id="KW-1133">Transmembrane helix</keyword>
<evidence type="ECO:0000313" key="3">
    <source>
        <dbReference type="Proteomes" id="UP000293465"/>
    </source>
</evidence>
<dbReference type="OrthoDB" id="7068586at2"/>
<sequence>MNSIQNDPPQEMNKKTPWYKKLWVVVVGISAVVSTLLIQGPTMLQNARVLPKEIKKTSDQFHSWVKEDKEWTGHWSAFPEGTVDMADLNLSDVDLQITLRSTNGNIDGTIATKKICQDIPVFDFILLTGEVSGNIAKVVAWDIIGGHRKEFATLTLSREGYVMTVIPNTGFTSWFPTTAKIARRPIDSDDPQPDAEFCSEEKAALFERLNRNRNTN</sequence>
<dbReference type="AlphaFoldDB" id="A0A4Q5K4G4"/>
<dbReference type="EMBL" id="SEZJ01000034">
    <property type="protein sequence ID" value="RYU40606.1"/>
    <property type="molecule type" value="Genomic_DNA"/>
</dbReference>
<dbReference type="GeneID" id="56277138"/>
<feature type="transmembrane region" description="Helical" evidence="1">
    <location>
        <begin position="22"/>
        <end position="38"/>
    </location>
</feature>
<evidence type="ECO:0000313" key="2">
    <source>
        <dbReference type="EMBL" id="RYU40606.1"/>
    </source>
</evidence>
<keyword evidence="1" id="KW-0812">Transmembrane</keyword>
<dbReference type="RefSeq" id="WP_130088411.1">
    <property type="nucleotide sequence ID" value="NZ_SEZJ01000034.1"/>
</dbReference>
<dbReference type="Proteomes" id="UP000293465">
    <property type="component" value="Unassembled WGS sequence"/>
</dbReference>